<dbReference type="InterPro" id="IPR004154">
    <property type="entry name" value="Anticodon-bd"/>
</dbReference>
<keyword evidence="3 12" id="KW-0436">Ligase</keyword>
<dbReference type="Proteomes" id="UP000230084">
    <property type="component" value="Unassembled WGS sequence"/>
</dbReference>
<comment type="catalytic activity">
    <reaction evidence="11 12">
        <text>tRNA(Thr) + L-threonine + ATP = L-threonyl-tRNA(Thr) + AMP + diphosphate + H(+)</text>
        <dbReference type="Rhea" id="RHEA:24624"/>
        <dbReference type="Rhea" id="RHEA-COMP:9670"/>
        <dbReference type="Rhea" id="RHEA-COMP:9704"/>
        <dbReference type="ChEBI" id="CHEBI:15378"/>
        <dbReference type="ChEBI" id="CHEBI:30616"/>
        <dbReference type="ChEBI" id="CHEBI:33019"/>
        <dbReference type="ChEBI" id="CHEBI:57926"/>
        <dbReference type="ChEBI" id="CHEBI:78442"/>
        <dbReference type="ChEBI" id="CHEBI:78534"/>
        <dbReference type="ChEBI" id="CHEBI:456215"/>
        <dbReference type="EC" id="6.1.1.3"/>
    </reaction>
</comment>
<organism evidence="14 15">
    <name type="scientific">Candidatus Uhrbacteria bacterium CG10_big_fil_rev_8_21_14_0_10_50_16</name>
    <dbReference type="NCBI Taxonomy" id="1975039"/>
    <lineage>
        <taxon>Bacteria</taxon>
        <taxon>Candidatus Uhriibacteriota</taxon>
    </lineage>
</organism>
<feature type="binding site" evidence="12">
    <location>
        <position position="456"/>
    </location>
    <ligand>
        <name>Zn(2+)</name>
        <dbReference type="ChEBI" id="CHEBI:29105"/>
        <note>catalytic</note>
    </ligand>
</feature>
<feature type="binding site" evidence="12">
    <location>
        <position position="327"/>
    </location>
    <ligand>
        <name>Zn(2+)</name>
        <dbReference type="ChEBI" id="CHEBI:29105"/>
        <note>catalytic</note>
    </ligand>
</feature>
<dbReference type="SMART" id="SM00863">
    <property type="entry name" value="tRNA_SAD"/>
    <property type="match status" value="1"/>
</dbReference>
<evidence type="ECO:0000256" key="4">
    <source>
        <dbReference type="ARBA" id="ARBA00022723"/>
    </source>
</evidence>
<dbReference type="InterPro" id="IPR012947">
    <property type="entry name" value="tRNA_SAD"/>
</dbReference>
<evidence type="ECO:0000259" key="13">
    <source>
        <dbReference type="PROSITE" id="PS50862"/>
    </source>
</evidence>
<dbReference type="Gene3D" id="3.40.50.800">
    <property type="entry name" value="Anticodon-binding domain"/>
    <property type="match status" value="1"/>
</dbReference>
<dbReference type="FunFam" id="3.30.930.10:FF:000002">
    <property type="entry name" value="Threonine--tRNA ligase"/>
    <property type="match status" value="1"/>
</dbReference>
<dbReference type="GO" id="GO:0004829">
    <property type="term" value="F:threonine-tRNA ligase activity"/>
    <property type="evidence" value="ECO:0007669"/>
    <property type="project" value="UniProtKB-UniRule"/>
</dbReference>
<comment type="similarity">
    <text evidence="1 12">Belongs to the class-II aminoacyl-tRNA synthetase family.</text>
</comment>
<evidence type="ECO:0000256" key="2">
    <source>
        <dbReference type="ARBA" id="ARBA00022555"/>
    </source>
</evidence>
<evidence type="ECO:0000256" key="7">
    <source>
        <dbReference type="ARBA" id="ARBA00022840"/>
    </source>
</evidence>
<reference evidence="14 15" key="1">
    <citation type="submission" date="2017-09" db="EMBL/GenBank/DDBJ databases">
        <title>Depth-based differentiation of microbial function through sediment-hosted aquifers and enrichment of novel symbionts in the deep terrestrial subsurface.</title>
        <authorList>
            <person name="Probst A.J."/>
            <person name="Ladd B."/>
            <person name="Jarett J.K."/>
            <person name="Geller-Mcgrath D.E."/>
            <person name="Sieber C.M."/>
            <person name="Emerson J.B."/>
            <person name="Anantharaman K."/>
            <person name="Thomas B.C."/>
            <person name="Malmstrom R."/>
            <person name="Stieglmeier M."/>
            <person name="Klingl A."/>
            <person name="Woyke T."/>
            <person name="Ryan C.M."/>
            <person name="Banfield J.F."/>
        </authorList>
    </citation>
    <scope>NUCLEOTIDE SEQUENCE [LARGE SCALE GENOMIC DNA]</scope>
    <source>
        <strain evidence="14">CG10_big_fil_rev_8_21_14_0_10_50_16</strain>
    </source>
</reference>
<dbReference type="CDD" id="cd00771">
    <property type="entry name" value="ThrRS_core"/>
    <property type="match status" value="1"/>
</dbReference>
<accession>A0A2H0RLA0</accession>
<dbReference type="InterPro" id="IPR002320">
    <property type="entry name" value="Thr-tRNA-ligase_IIa"/>
</dbReference>
<dbReference type="InterPro" id="IPR002314">
    <property type="entry name" value="aa-tRNA-synt_IIb"/>
</dbReference>
<dbReference type="PROSITE" id="PS50862">
    <property type="entry name" value="AA_TRNA_LIGASE_II"/>
    <property type="match status" value="1"/>
</dbReference>
<evidence type="ECO:0000256" key="11">
    <source>
        <dbReference type="ARBA" id="ARBA00049515"/>
    </source>
</evidence>
<dbReference type="SUPFAM" id="SSF55681">
    <property type="entry name" value="Class II aaRS and biotin synthetases"/>
    <property type="match status" value="1"/>
</dbReference>
<dbReference type="Gene3D" id="3.30.980.10">
    <property type="entry name" value="Threonyl-trna Synthetase, Chain A, domain 2"/>
    <property type="match status" value="1"/>
</dbReference>
<evidence type="ECO:0000256" key="6">
    <source>
        <dbReference type="ARBA" id="ARBA00022833"/>
    </source>
</evidence>
<evidence type="ECO:0000313" key="14">
    <source>
        <dbReference type="EMBL" id="PIR47322.1"/>
    </source>
</evidence>
<comment type="caution">
    <text evidence="14">The sequence shown here is derived from an EMBL/GenBank/DDBJ whole genome shotgun (WGS) entry which is preliminary data.</text>
</comment>
<dbReference type="HAMAP" id="MF_00184">
    <property type="entry name" value="Thr_tRNA_synth"/>
    <property type="match status" value="1"/>
</dbReference>
<gene>
    <name evidence="12" type="primary">thrS</name>
    <name evidence="14" type="ORF">COV06_04545</name>
</gene>
<evidence type="ECO:0000256" key="10">
    <source>
        <dbReference type="ARBA" id="ARBA00023146"/>
    </source>
</evidence>
<dbReference type="EMBL" id="PCYM01000010">
    <property type="protein sequence ID" value="PIR47322.1"/>
    <property type="molecule type" value="Genomic_DNA"/>
</dbReference>
<dbReference type="AlphaFoldDB" id="A0A2H0RLA0"/>
<dbReference type="EC" id="6.1.1.3" evidence="12"/>
<dbReference type="NCBIfam" id="TIGR00418">
    <property type="entry name" value="thrS"/>
    <property type="match status" value="1"/>
</dbReference>
<keyword evidence="7 12" id="KW-0067">ATP-binding</keyword>
<dbReference type="FunFam" id="3.30.980.10:FF:000005">
    <property type="entry name" value="Threonyl-tRNA synthetase, mitochondrial"/>
    <property type="match status" value="1"/>
</dbReference>
<dbReference type="GO" id="GO:0000049">
    <property type="term" value="F:tRNA binding"/>
    <property type="evidence" value="ECO:0007669"/>
    <property type="project" value="UniProtKB-KW"/>
</dbReference>
<dbReference type="InterPro" id="IPR033728">
    <property type="entry name" value="ThrRS_core"/>
</dbReference>
<keyword evidence="2 12" id="KW-0820">tRNA-binding</keyword>
<dbReference type="SUPFAM" id="SSF52954">
    <property type="entry name" value="Class II aaRS ABD-related"/>
    <property type="match status" value="1"/>
</dbReference>
<dbReference type="Gene3D" id="3.30.54.20">
    <property type="match status" value="1"/>
</dbReference>
<keyword evidence="5 12" id="KW-0547">Nucleotide-binding</keyword>
<keyword evidence="12" id="KW-0963">Cytoplasm</keyword>
<dbReference type="InterPro" id="IPR006195">
    <property type="entry name" value="aa-tRNA-synth_II"/>
</dbReference>
<dbReference type="Pfam" id="PF03129">
    <property type="entry name" value="HGTP_anticodon"/>
    <property type="match status" value="1"/>
</dbReference>
<feature type="binding site" evidence="12">
    <location>
        <position position="276"/>
    </location>
    <ligand>
        <name>Zn(2+)</name>
        <dbReference type="ChEBI" id="CHEBI:29105"/>
        <note>catalytic</note>
    </ligand>
</feature>
<dbReference type="InterPro" id="IPR045864">
    <property type="entry name" value="aa-tRNA-synth_II/BPL/LPL"/>
</dbReference>
<comment type="caution">
    <text evidence="12">Lacks conserved residue(s) required for the propagation of feature annotation.</text>
</comment>
<comment type="subcellular location">
    <subcellularLocation>
        <location evidence="12">Cytoplasm</location>
    </subcellularLocation>
</comment>
<evidence type="ECO:0000256" key="3">
    <source>
        <dbReference type="ARBA" id="ARBA00022598"/>
    </source>
</evidence>
<dbReference type="GO" id="GO:0006435">
    <property type="term" value="P:threonyl-tRNA aminoacylation"/>
    <property type="evidence" value="ECO:0007669"/>
    <property type="project" value="UniProtKB-UniRule"/>
</dbReference>
<protein>
    <recommendedName>
        <fullName evidence="12">Threonine--tRNA ligase</fullName>
        <ecNumber evidence="12">6.1.1.3</ecNumber>
    </recommendedName>
    <alternativeName>
        <fullName evidence="12">Threonyl-tRNA synthetase</fullName>
        <shortName evidence="12">ThrRS</shortName>
    </alternativeName>
</protein>
<keyword evidence="4 12" id="KW-0479">Metal-binding</keyword>
<dbReference type="Pfam" id="PF00587">
    <property type="entry name" value="tRNA-synt_2b"/>
    <property type="match status" value="1"/>
</dbReference>
<feature type="domain" description="Aminoacyl-transfer RNA synthetases class-II family profile" evidence="13">
    <location>
        <begin position="208"/>
        <end position="479"/>
    </location>
</feature>
<name>A0A2H0RLA0_9BACT</name>
<evidence type="ECO:0000256" key="9">
    <source>
        <dbReference type="ARBA" id="ARBA00022917"/>
    </source>
</evidence>
<evidence type="ECO:0000256" key="1">
    <source>
        <dbReference type="ARBA" id="ARBA00008226"/>
    </source>
</evidence>
<dbReference type="Gene3D" id="3.30.930.10">
    <property type="entry name" value="Bira Bifunctional Protein, Domain 2"/>
    <property type="match status" value="1"/>
</dbReference>
<keyword evidence="10 12" id="KW-0030">Aminoacyl-tRNA synthetase</keyword>
<evidence type="ECO:0000256" key="12">
    <source>
        <dbReference type="HAMAP-Rule" id="MF_00184"/>
    </source>
</evidence>
<proteinExistence type="inferred from homology"/>
<keyword evidence="6 12" id="KW-0862">Zinc</keyword>
<dbReference type="PANTHER" id="PTHR11451">
    <property type="entry name" value="THREONINE-TRNA LIGASE"/>
    <property type="match status" value="1"/>
</dbReference>
<dbReference type="GO" id="GO:0005737">
    <property type="term" value="C:cytoplasm"/>
    <property type="evidence" value="ECO:0007669"/>
    <property type="project" value="UniProtKB-SubCell"/>
</dbReference>
<dbReference type="InterPro" id="IPR018163">
    <property type="entry name" value="Thr/Ala-tRNA-synth_IIc_edit"/>
</dbReference>
<evidence type="ECO:0000313" key="15">
    <source>
        <dbReference type="Proteomes" id="UP000230084"/>
    </source>
</evidence>
<keyword evidence="9 12" id="KW-0648">Protein biosynthesis</keyword>
<dbReference type="SUPFAM" id="SSF55186">
    <property type="entry name" value="ThrRS/AlaRS common domain"/>
    <property type="match status" value="1"/>
</dbReference>
<comment type="subunit">
    <text evidence="12">Homodimer.</text>
</comment>
<comment type="cofactor">
    <cofactor evidence="12">
        <name>Zn(2+)</name>
        <dbReference type="ChEBI" id="CHEBI:29105"/>
    </cofactor>
    <text evidence="12">Binds 1 zinc ion per subunit.</text>
</comment>
<dbReference type="PRINTS" id="PR01047">
    <property type="entry name" value="TRNASYNTHTHR"/>
</dbReference>
<dbReference type="GO" id="GO:0046872">
    <property type="term" value="F:metal ion binding"/>
    <property type="evidence" value="ECO:0007669"/>
    <property type="project" value="UniProtKB-KW"/>
</dbReference>
<dbReference type="InterPro" id="IPR036621">
    <property type="entry name" value="Anticodon-bd_dom_sf"/>
</dbReference>
<keyword evidence="8 12" id="KW-0694">RNA-binding</keyword>
<evidence type="ECO:0000256" key="8">
    <source>
        <dbReference type="ARBA" id="ARBA00022884"/>
    </source>
</evidence>
<dbReference type="Pfam" id="PF07973">
    <property type="entry name" value="tRNA_SAD"/>
    <property type="match status" value="1"/>
</dbReference>
<dbReference type="GO" id="GO:0005524">
    <property type="term" value="F:ATP binding"/>
    <property type="evidence" value="ECO:0007669"/>
    <property type="project" value="UniProtKB-UniRule"/>
</dbReference>
<sequence>MSDQNHLDALRHSAAHLLAAAVLELYPDAKRTIGPSIENGFYYDFEFSSPITDMDLKRIEKQMKKIINTWGEGFSHRSVTPDEARAEYKNNPYKLELVDQFTGEGQNLTFYKVGNYEDLCRGGHCEHPKEELKHFKLMSLAGAYWRGDEKNAMLTRIYGTAFATQEALDAYLHMLEEAKKRDHRKLGKELGLFAFSDLVGPGLPLFTPKGATIRRLLEDYVWDLMRPFGYERVDIPHMAKADLYKTSGHWDKFTDDIFHVSSKKSDEQFVMKPMNCPHHTQIYASEQRSYRDLPLRFSEVTKVYRDENTGQLQGLSRVRSITQDDAHVFCRIDQVKDEARAIYQIVQAFYKTFNMPLDARLSLSDPSQPDKYLGERSVWETSEGMLRELLQEFGVAFEEVQGEAAFYGPKIDFVAKDAIGRPWQLATIQLDFNLPERFQLEYVDEHGEKVRPVMVHRAISGSLERFMGVLIEHYAGAFPLWIAPVQVRVASVSEVHKDAVSQLVRDLKAAGVRAEADVSDATVGAKIRNASKMKIPYTIIFGDKELGGEAFHVRVFGEEEEQVIDQTSLAEQILKTSKEQRGV</sequence>
<evidence type="ECO:0000256" key="5">
    <source>
        <dbReference type="ARBA" id="ARBA00022741"/>
    </source>
</evidence>
<dbReference type="PANTHER" id="PTHR11451:SF44">
    <property type="entry name" value="THREONINE--TRNA LIGASE, CHLOROPLASTIC_MITOCHONDRIAL 2"/>
    <property type="match status" value="1"/>
</dbReference>